<comment type="caution">
    <text evidence="5">The sequence shown here is derived from an EMBL/GenBank/DDBJ whole genome shotgun (WGS) entry which is preliminary data.</text>
</comment>
<evidence type="ECO:0008006" key="7">
    <source>
        <dbReference type="Google" id="ProtNLM"/>
    </source>
</evidence>
<feature type="compositionally biased region" description="Low complexity" evidence="2">
    <location>
        <begin position="260"/>
        <end position="272"/>
    </location>
</feature>
<feature type="compositionally biased region" description="Polar residues" evidence="2">
    <location>
        <begin position="122"/>
        <end position="168"/>
    </location>
</feature>
<reference evidence="5" key="1">
    <citation type="submission" date="2023-07" db="EMBL/GenBank/DDBJ databases">
        <title>Chromosome-level genome assembly of Artemia franciscana.</title>
        <authorList>
            <person name="Jo E."/>
        </authorList>
    </citation>
    <scope>NUCLEOTIDE SEQUENCE</scope>
    <source>
        <tissue evidence="5">Whole body</tissue>
    </source>
</reference>
<evidence type="ECO:0000256" key="1">
    <source>
        <dbReference type="PROSITE-ProRule" id="PRU00371"/>
    </source>
</evidence>
<feature type="domain" description="BESS" evidence="4">
    <location>
        <begin position="203"/>
        <end position="242"/>
    </location>
</feature>
<dbReference type="PROSITE" id="PS51031">
    <property type="entry name" value="BESS"/>
    <property type="match status" value="1"/>
</dbReference>
<name>A0AA88I4B4_ARTSF</name>
<evidence type="ECO:0000313" key="5">
    <source>
        <dbReference type="EMBL" id="KAK2717976.1"/>
    </source>
</evidence>
<keyword evidence="6" id="KW-1185">Reference proteome</keyword>
<gene>
    <name evidence="5" type="ORF">QYM36_006679</name>
</gene>
<dbReference type="EMBL" id="JAVRJZ010000010">
    <property type="protein sequence ID" value="KAK2717976.1"/>
    <property type="molecule type" value="Genomic_DNA"/>
</dbReference>
<dbReference type="PROSITE" id="PS51029">
    <property type="entry name" value="MADF"/>
    <property type="match status" value="1"/>
</dbReference>
<evidence type="ECO:0000259" key="4">
    <source>
        <dbReference type="PROSITE" id="PS51031"/>
    </source>
</evidence>
<evidence type="ECO:0000313" key="6">
    <source>
        <dbReference type="Proteomes" id="UP001187531"/>
    </source>
</evidence>
<dbReference type="InterPro" id="IPR006578">
    <property type="entry name" value="MADF-dom"/>
</dbReference>
<evidence type="ECO:0000256" key="2">
    <source>
        <dbReference type="SAM" id="MobiDB-lite"/>
    </source>
</evidence>
<feature type="region of interest" description="Disordered" evidence="2">
    <location>
        <begin position="102"/>
        <end position="172"/>
    </location>
</feature>
<accession>A0AA88I4B4</accession>
<dbReference type="AlphaFoldDB" id="A0AA88I4B4"/>
<dbReference type="GO" id="GO:0003677">
    <property type="term" value="F:DNA binding"/>
    <property type="evidence" value="ECO:0007669"/>
    <property type="project" value="InterPro"/>
</dbReference>
<sequence length="296" mass="33392">MSDQELNVKFVGEVEKHEELYNYKLPAYSRKDMTEKAWQMVGAEVNMSVAECKEKWRNLRTVFTRKMKPPPSGSGAKKKAYYLEDAMQFCLPFMKTSAPPSFGNLPQYSDANEGGVDEETPQDNASSADLSHTVPSQTCQAVPEEATSSPTQYLSSRDGKTNFTSNKRPSAEVDRSVVEYVKAKKYKLNANDTETTSGKIDKQDSLKMFLLSLMPELEDLNKTQIRVFKRRVFSLIDEIAGTSLNQPPMSTYPRIVSPQSDSSHTSRMSSHSQATELYQHFSQNMLSPDNSYDQNN</sequence>
<dbReference type="SMART" id="SM00595">
    <property type="entry name" value="MADF"/>
    <property type="match status" value="1"/>
</dbReference>
<dbReference type="PANTHER" id="PTHR12243">
    <property type="entry name" value="MADF DOMAIN TRANSCRIPTION FACTOR"/>
    <property type="match status" value="1"/>
</dbReference>
<feature type="region of interest" description="Disordered" evidence="2">
    <location>
        <begin position="249"/>
        <end position="274"/>
    </location>
</feature>
<dbReference type="Proteomes" id="UP001187531">
    <property type="component" value="Unassembled WGS sequence"/>
</dbReference>
<evidence type="ECO:0000259" key="3">
    <source>
        <dbReference type="PROSITE" id="PS51029"/>
    </source>
</evidence>
<proteinExistence type="predicted"/>
<keyword evidence="1" id="KW-0539">Nucleus</keyword>
<dbReference type="GO" id="GO:0006357">
    <property type="term" value="P:regulation of transcription by RNA polymerase II"/>
    <property type="evidence" value="ECO:0007669"/>
    <property type="project" value="TreeGrafter"/>
</dbReference>
<dbReference type="Pfam" id="PF02944">
    <property type="entry name" value="BESS"/>
    <property type="match status" value="1"/>
</dbReference>
<feature type="domain" description="MADF" evidence="3">
    <location>
        <begin position="9"/>
        <end position="95"/>
    </location>
</feature>
<dbReference type="GO" id="GO:0005634">
    <property type="term" value="C:nucleus"/>
    <property type="evidence" value="ECO:0007669"/>
    <property type="project" value="UniProtKB-SubCell"/>
</dbReference>
<protein>
    <recommendedName>
        <fullName evidence="7">Transcription factor Adf-1</fullName>
    </recommendedName>
</protein>
<comment type="subcellular location">
    <subcellularLocation>
        <location evidence="1">Nucleus</location>
    </subcellularLocation>
</comment>
<organism evidence="5 6">
    <name type="scientific">Artemia franciscana</name>
    <name type="common">Brine shrimp</name>
    <name type="synonym">Artemia sanfranciscana</name>
    <dbReference type="NCBI Taxonomy" id="6661"/>
    <lineage>
        <taxon>Eukaryota</taxon>
        <taxon>Metazoa</taxon>
        <taxon>Ecdysozoa</taxon>
        <taxon>Arthropoda</taxon>
        <taxon>Crustacea</taxon>
        <taxon>Branchiopoda</taxon>
        <taxon>Anostraca</taxon>
        <taxon>Artemiidae</taxon>
        <taxon>Artemia</taxon>
    </lineage>
</organism>
<dbReference type="GO" id="GO:0005667">
    <property type="term" value="C:transcription regulator complex"/>
    <property type="evidence" value="ECO:0007669"/>
    <property type="project" value="TreeGrafter"/>
</dbReference>
<dbReference type="InterPro" id="IPR039353">
    <property type="entry name" value="TF_Adf1"/>
</dbReference>
<dbReference type="Pfam" id="PF10545">
    <property type="entry name" value="MADF_DNA_bdg"/>
    <property type="match status" value="1"/>
</dbReference>
<dbReference type="PANTHER" id="PTHR12243:SF60">
    <property type="entry name" value="SI:CH211-15D5.12-RELATED"/>
    <property type="match status" value="1"/>
</dbReference>
<dbReference type="InterPro" id="IPR004210">
    <property type="entry name" value="BESS_motif"/>
</dbReference>